<keyword evidence="1" id="KW-1133">Transmembrane helix</keyword>
<dbReference type="RefSeq" id="WP_212814348.1">
    <property type="nucleotide sequence ID" value="NZ_AP024329.1"/>
</dbReference>
<organism evidence="3 4">
    <name type="scientific">Erwinia rhapontici</name>
    <name type="common">Pectobacterium rhapontici</name>
    <dbReference type="NCBI Taxonomy" id="55212"/>
    <lineage>
        <taxon>Bacteria</taxon>
        <taxon>Pseudomonadati</taxon>
        <taxon>Pseudomonadota</taxon>
        <taxon>Gammaproteobacteria</taxon>
        <taxon>Enterobacterales</taxon>
        <taxon>Erwiniaceae</taxon>
        <taxon>Erwinia</taxon>
    </lineage>
</organism>
<proteinExistence type="predicted"/>
<keyword evidence="1" id="KW-0812">Transmembrane</keyword>
<evidence type="ECO:0000313" key="4">
    <source>
        <dbReference type="Proteomes" id="UP000677515"/>
    </source>
</evidence>
<feature type="transmembrane region" description="Helical" evidence="1">
    <location>
        <begin position="290"/>
        <end position="309"/>
    </location>
</feature>
<dbReference type="Pfam" id="PF07670">
    <property type="entry name" value="Gate"/>
    <property type="match status" value="1"/>
</dbReference>
<name>A0ABM7N106_ERWRD</name>
<dbReference type="EMBL" id="AP024329">
    <property type="protein sequence ID" value="BCQ35007.1"/>
    <property type="molecule type" value="Genomic_DNA"/>
</dbReference>
<evidence type="ECO:0000313" key="3">
    <source>
        <dbReference type="EMBL" id="BCQ35007.1"/>
    </source>
</evidence>
<feature type="transmembrane region" description="Helical" evidence="1">
    <location>
        <begin position="56"/>
        <end position="82"/>
    </location>
</feature>
<dbReference type="InterPro" id="IPR011642">
    <property type="entry name" value="Gate_dom"/>
</dbReference>
<protein>
    <recommendedName>
        <fullName evidence="2">Nucleoside transporter/FeoB GTPase Gate domain-containing protein</fullName>
    </recommendedName>
</protein>
<keyword evidence="1" id="KW-0472">Membrane</keyword>
<feature type="domain" description="Nucleoside transporter/FeoB GTPase Gate" evidence="2">
    <location>
        <begin position="20"/>
        <end position="104"/>
    </location>
</feature>
<evidence type="ECO:0000256" key="1">
    <source>
        <dbReference type="SAM" id="Phobius"/>
    </source>
</evidence>
<keyword evidence="4" id="KW-1185">Reference proteome</keyword>
<reference evidence="3 4" key="1">
    <citation type="submission" date="2021-01" db="EMBL/GenBank/DDBJ databases">
        <title>Complete genome sequence of Erwinia rhapontici MAFF 311153.</title>
        <authorList>
            <person name="Morohoshi T."/>
            <person name="Someya N."/>
        </authorList>
    </citation>
    <scope>NUCLEOTIDE SEQUENCE [LARGE SCALE GENOMIC DNA]</scope>
    <source>
        <strain evidence="3 4">MAFF 311153</strain>
    </source>
</reference>
<dbReference type="Proteomes" id="UP000677515">
    <property type="component" value="Chromosome"/>
</dbReference>
<feature type="transmembrane region" description="Helical" evidence="1">
    <location>
        <begin position="189"/>
        <end position="212"/>
    </location>
</feature>
<sequence>MDIIGIIMSAGRTSVDVALYTLLPVMVVMLIIMRYLEQKGVLDAIVRVMTPIFRPFGITGLAIFALIQLNFVSFAAPLAAMAIMEKRGTSDRHLAAALAMLFAMGQGNVFYPLIPFGLHWGEAVIISIVGGLAAAAFTYHLSGLRLSTDSLPLAEKERLEGNAPQGLIAVINGAGSDAIRLALGSVPMLLLSLTVVGILKAAGAIEGLTALLAPLLGMFNIPDIFVMPALTKMLAGGTAYYGVMTELIQKGLITPQQINASAGLMIQTFDLPGIGIFLGIASRFVRLFRYVIPGVLLGILLRTVIHLLLNHEYIT</sequence>
<gene>
    <name evidence="3" type="ORF">ERHA53_23500</name>
</gene>
<feature type="transmembrane region" description="Helical" evidence="1">
    <location>
        <begin position="17"/>
        <end position="36"/>
    </location>
</feature>
<evidence type="ECO:0000259" key="2">
    <source>
        <dbReference type="Pfam" id="PF07670"/>
    </source>
</evidence>
<accession>A0ABM7N106</accession>
<feature type="transmembrane region" description="Helical" evidence="1">
    <location>
        <begin position="94"/>
        <end position="114"/>
    </location>
</feature>
<feature type="transmembrane region" description="Helical" evidence="1">
    <location>
        <begin position="120"/>
        <end position="141"/>
    </location>
</feature>
<feature type="transmembrane region" description="Helical" evidence="1">
    <location>
        <begin position="224"/>
        <end position="243"/>
    </location>
</feature>